<dbReference type="GO" id="GO:0000981">
    <property type="term" value="F:DNA-binding transcription factor activity, RNA polymerase II-specific"/>
    <property type="evidence" value="ECO:0007669"/>
    <property type="project" value="TreeGrafter"/>
</dbReference>
<accession>B5THL8</accession>
<dbReference type="Gene3D" id="1.10.10.10">
    <property type="entry name" value="Winged helix-like DNA-binding domain superfamily/Winged helix DNA-binding domain"/>
    <property type="match status" value="1"/>
</dbReference>
<keyword evidence="7 9" id="KW-0539">Nucleus</keyword>
<evidence type="ECO:0000256" key="7">
    <source>
        <dbReference type="ARBA" id="ARBA00023242"/>
    </source>
</evidence>
<evidence type="ECO:0000313" key="14">
    <source>
        <dbReference type="RefSeq" id="NP_001158438.1"/>
    </source>
</evidence>
<dbReference type="InterPro" id="IPR018122">
    <property type="entry name" value="TF_fork_head_CS_1"/>
</dbReference>
<dbReference type="FunFam" id="1.10.10.10:FF:000030">
    <property type="entry name" value="Forkhead box protein K2"/>
    <property type="match status" value="1"/>
</dbReference>
<comment type="subcellular location">
    <subcellularLocation>
        <location evidence="1 9">Nucleus</location>
    </subcellularLocation>
</comment>
<gene>
    <name evidence="12 14" type="primary">foxJ</name>
    <name evidence="14" type="synonym">foxJ1</name>
</gene>
<dbReference type="InterPro" id="IPR047512">
    <property type="entry name" value="FH_FOXJ1"/>
</dbReference>
<dbReference type="GO" id="GO:0000978">
    <property type="term" value="F:RNA polymerase II cis-regulatory region sequence-specific DNA binding"/>
    <property type="evidence" value="ECO:0007669"/>
    <property type="project" value="TreeGrafter"/>
</dbReference>
<reference evidence="14" key="3">
    <citation type="submission" date="2025-05" db="UniProtKB">
        <authorList>
            <consortium name="RefSeq"/>
        </authorList>
    </citation>
    <scope>IDENTIFICATION</scope>
</reference>
<dbReference type="Pfam" id="PF00250">
    <property type="entry name" value="Forkhead"/>
    <property type="match status" value="1"/>
</dbReference>
<dbReference type="SUPFAM" id="SSF46785">
    <property type="entry name" value="Winged helix' DNA-binding domain"/>
    <property type="match status" value="1"/>
</dbReference>
<dbReference type="PROSITE" id="PS00658">
    <property type="entry name" value="FORK_HEAD_2"/>
    <property type="match status" value="1"/>
</dbReference>
<dbReference type="Proteomes" id="UP000694865">
    <property type="component" value="Unplaced"/>
</dbReference>
<dbReference type="InterPro" id="IPR047513">
    <property type="entry name" value="FOXJ1"/>
</dbReference>
<reference evidence="12" key="2">
    <citation type="submission" date="2008-08" db="EMBL/GenBank/DDBJ databases">
        <title>cDNA Sequences for Transcription Factors and Signaling Proteins of the Hemichordate Saccoglossus kowalevskii: Efficacy of the Expressed Sequence Tag (EST) Approach for Evolutionary and Developmental Studies of a New Organism.</title>
        <authorList>
            <person name="Freeman R.M.Jr."/>
            <person name="Wu M."/>
            <person name="Cordonnier-Pratt M.-M."/>
            <person name="Pratt L.H."/>
            <person name="Gruber C.E."/>
            <person name="Smith M."/>
            <person name="Lander E.S."/>
            <person name="Stange-Thomann N."/>
            <person name="Lowe C.J."/>
            <person name="Gehart J."/>
            <person name="Kirschner M."/>
        </authorList>
    </citation>
    <scope>NUCLEOTIDE SEQUENCE</scope>
</reference>
<evidence type="ECO:0000256" key="4">
    <source>
        <dbReference type="ARBA" id="ARBA00023125"/>
    </source>
</evidence>
<evidence type="ECO:0000313" key="13">
    <source>
        <dbReference type="Proteomes" id="UP000694865"/>
    </source>
</evidence>
<evidence type="ECO:0000256" key="2">
    <source>
        <dbReference type="ARBA" id="ARBA00022794"/>
    </source>
</evidence>
<keyword evidence="3" id="KW-0805">Transcription regulation</keyword>
<evidence type="ECO:0000256" key="10">
    <source>
        <dbReference type="SAM" id="MobiDB-lite"/>
    </source>
</evidence>
<keyword evidence="13" id="KW-1185">Reference proteome</keyword>
<dbReference type="GeneID" id="100303471"/>
<keyword evidence="2" id="KW-0970">Cilium biogenesis/degradation</keyword>
<reference evidence="14" key="1">
    <citation type="journal article" date="2008" name="Biol. Bull.">
        <title>cDNA sequences for transcription factors and signaling proteins of the hemichordate Saccoglossus kowalevskii: efficacy of the expressed sequence tag (EST) approach for evolutionary and developmental studies of a new organism.</title>
        <authorList>
            <person name="Freeman R.M. Jr."/>
            <person name="Wu M."/>
            <person name="Cordonnier-Pratt M.M."/>
            <person name="Pratt L.H."/>
            <person name="Gruber C.E."/>
            <person name="Smith M."/>
            <person name="Lander E.S."/>
            <person name="Stange-Thomann N."/>
            <person name="Lowe C.J."/>
            <person name="Gerhart J."/>
            <person name="Kirschner M."/>
        </authorList>
    </citation>
    <scope>NUCLEOTIDE SEQUENCE</scope>
</reference>
<protein>
    <submittedName>
        <fullName evidence="12">Forkhead box J protein</fullName>
    </submittedName>
    <submittedName>
        <fullName evidence="14">Forkhead box J1</fullName>
    </submittedName>
</protein>
<dbReference type="InterPro" id="IPR036388">
    <property type="entry name" value="WH-like_DNA-bd_sf"/>
</dbReference>
<dbReference type="PANTHER" id="PTHR46805:SF3">
    <property type="entry name" value="FORKHEAD BOX PROTEIN J1-B"/>
    <property type="match status" value="1"/>
</dbReference>
<evidence type="ECO:0000256" key="6">
    <source>
        <dbReference type="ARBA" id="ARBA00023163"/>
    </source>
</evidence>
<feature type="region of interest" description="Disordered" evidence="10">
    <location>
        <begin position="220"/>
        <end position="263"/>
    </location>
</feature>
<dbReference type="InterPro" id="IPR030456">
    <property type="entry name" value="TF_fork_head_CS_2"/>
</dbReference>
<keyword evidence="5" id="KW-0010">Activator</keyword>
<keyword evidence="4 9" id="KW-0238">DNA-binding</keyword>
<comment type="similarity">
    <text evidence="8">Belongs to the FOXJ1 family.</text>
</comment>
<dbReference type="PROSITE" id="PS50039">
    <property type="entry name" value="FORK_HEAD_3"/>
    <property type="match status" value="1"/>
</dbReference>
<dbReference type="CTD" id="2302"/>
<dbReference type="PROSITE" id="PS00657">
    <property type="entry name" value="FORK_HEAD_1"/>
    <property type="match status" value="1"/>
</dbReference>
<dbReference type="SMART" id="SM00339">
    <property type="entry name" value="FH"/>
    <property type="match status" value="1"/>
</dbReference>
<name>B5THL8_SACKO</name>
<organism evidence="12">
    <name type="scientific">Saccoglossus kowalevskii</name>
    <name type="common">Acorn worm</name>
    <dbReference type="NCBI Taxonomy" id="10224"/>
    <lineage>
        <taxon>Eukaryota</taxon>
        <taxon>Metazoa</taxon>
        <taxon>Hemichordata</taxon>
        <taxon>Enteropneusta</taxon>
        <taxon>Harrimaniidae</taxon>
        <taxon>Saccoglossus</taxon>
    </lineage>
</organism>
<feature type="DNA-binding region" description="Fork-head" evidence="9">
    <location>
        <begin position="128"/>
        <end position="222"/>
    </location>
</feature>
<dbReference type="EMBL" id="EU939744">
    <property type="protein sequence ID" value="ACH73226.1"/>
    <property type="molecule type" value="mRNA"/>
</dbReference>
<sequence>MAAVSTLRMPILNTKEMAAKFKQNWLAKNPADPSELLNGAPNLDDSLTSLNWLQNLSIMKLQPTPPSSPTPVTFTHSTKTVTIMPSMLTHKIKLEPTSYEENKLVERVSQQVPTEAEKIDFKTNPYVKPPYSYATLICMAMKETKKNKITLSAIYKWIQDNFMYYKVAEPSWQNSIRHNLSLNKCFTKVPRRKDEPGKGGFWKIDPAHADVLENGIFKKRRGGRENSGPVTKKIKKEFDSDSEREEKESEKITDTVNNKQRCRKQPIPKRRIMSELEHKHKHRLAPLKTNHISLHDDVISGGSLKGEFSWNSVLDNEIEVDGIKIKTEAILDDDDETFGEESPLLDLSPPHSSDGTFDDVFIPDNPLDLTVRGFHISPPEWFEDHLYSVDDIVPNTAAINYFEENLLDDLPPSPANSIGEQAHPWAEKDSGCFDLDNLLDFDNVADSPLM</sequence>
<dbReference type="OrthoDB" id="691130at2759"/>
<evidence type="ECO:0000313" key="12">
    <source>
        <dbReference type="EMBL" id="ACH73226.1"/>
    </source>
</evidence>
<proteinExistence type="evidence at transcript level"/>
<dbReference type="InterPro" id="IPR036390">
    <property type="entry name" value="WH_DNA-bd_sf"/>
</dbReference>
<feature type="compositionally biased region" description="Basic and acidic residues" evidence="10">
    <location>
        <begin position="236"/>
        <end position="253"/>
    </location>
</feature>
<dbReference type="KEGG" id="sko:100303471"/>
<dbReference type="InterPro" id="IPR001766">
    <property type="entry name" value="Fork_head_dom"/>
</dbReference>
<feature type="domain" description="Fork-head" evidence="11">
    <location>
        <begin position="128"/>
        <end position="222"/>
    </location>
</feature>
<dbReference type="CDD" id="cd20023">
    <property type="entry name" value="FH_FOXJ1"/>
    <property type="match status" value="1"/>
</dbReference>
<dbReference type="PANTHER" id="PTHR46805">
    <property type="entry name" value="FORKHEAD BOX PROTEIN J1"/>
    <property type="match status" value="1"/>
</dbReference>
<dbReference type="PRINTS" id="PR00053">
    <property type="entry name" value="FORKHEAD"/>
</dbReference>
<evidence type="ECO:0000256" key="5">
    <source>
        <dbReference type="ARBA" id="ARBA00023159"/>
    </source>
</evidence>
<dbReference type="RefSeq" id="NP_001158438.1">
    <property type="nucleotide sequence ID" value="NM_001164966.1"/>
</dbReference>
<dbReference type="GO" id="GO:0005634">
    <property type="term" value="C:nucleus"/>
    <property type="evidence" value="ECO:0007669"/>
    <property type="project" value="UniProtKB-SubCell"/>
</dbReference>
<evidence type="ECO:0000256" key="8">
    <source>
        <dbReference type="ARBA" id="ARBA00034770"/>
    </source>
</evidence>
<evidence type="ECO:0000256" key="9">
    <source>
        <dbReference type="PROSITE-ProRule" id="PRU00089"/>
    </source>
</evidence>
<evidence type="ECO:0000256" key="3">
    <source>
        <dbReference type="ARBA" id="ARBA00023015"/>
    </source>
</evidence>
<evidence type="ECO:0000256" key="1">
    <source>
        <dbReference type="ARBA" id="ARBA00004123"/>
    </source>
</evidence>
<dbReference type="GO" id="GO:0030030">
    <property type="term" value="P:cell projection organization"/>
    <property type="evidence" value="ECO:0007669"/>
    <property type="project" value="UniProtKB-KW"/>
</dbReference>
<dbReference type="AlphaFoldDB" id="B5THL8"/>
<evidence type="ECO:0000259" key="11">
    <source>
        <dbReference type="PROSITE" id="PS50039"/>
    </source>
</evidence>
<keyword evidence="6" id="KW-0804">Transcription</keyword>